<organism evidence="4">
    <name type="scientific">Medioppia subpectinata</name>
    <dbReference type="NCBI Taxonomy" id="1979941"/>
    <lineage>
        <taxon>Eukaryota</taxon>
        <taxon>Metazoa</taxon>
        <taxon>Ecdysozoa</taxon>
        <taxon>Arthropoda</taxon>
        <taxon>Chelicerata</taxon>
        <taxon>Arachnida</taxon>
        <taxon>Acari</taxon>
        <taxon>Acariformes</taxon>
        <taxon>Sarcoptiformes</taxon>
        <taxon>Oribatida</taxon>
        <taxon>Brachypylina</taxon>
        <taxon>Oppioidea</taxon>
        <taxon>Oppiidae</taxon>
        <taxon>Medioppia</taxon>
    </lineage>
</organism>
<keyword evidence="5" id="KW-1185">Reference proteome</keyword>
<dbReference type="Proteomes" id="UP000759131">
    <property type="component" value="Unassembled WGS sequence"/>
</dbReference>
<dbReference type="PANTHER" id="PTHR22957">
    <property type="entry name" value="TBC1 DOMAIN FAMILY MEMBER GTPASE-ACTIVATING PROTEIN"/>
    <property type="match status" value="1"/>
</dbReference>
<proteinExistence type="predicted"/>
<evidence type="ECO:0000256" key="1">
    <source>
        <dbReference type="ARBA" id="ARBA00022468"/>
    </source>
</evidence>
<gene>
    <name evidence="4" type="ORF">OSB1V03_LOCUS13375</name>
</gene>
<feature type="region of interest" description="Disordered" evidence="2">
    <location>
        <begin position="1"/>
        <end position="22"/>
    </location>
</feature>
<feature type="compositionally biased region" description="Polar residues" evidence="2">
    <location>
        <begin position="1"/>
        <end position="14"/>
    </location>
</feature>
<accession>A0A7R9Q554</accession>
<feature type="domain" description="Rab-GAP TBC" evidence="3">
    <location>
        <begin position="212"/>
        <end position="346"/>
    </location>
</feature>
<evidence type="ECO:0000256" key="2">
    <source>
        <dbReference type="SAM" id="MobiDB-lite"/>
    </source>
</evidence>
<sequence length="346" mass="39510">MSETVRFVTSTANRGVSGGAEEPTVAEEMHEFITFQRQLSRPTDHYRPNRLVADDSAANPYAPPPKSSHSSHTFAPFMSKFLKDPIATSLNSFSKVTNYVTSPTFYDEEYLSSIPSLSLLRPPGNAERVKRRGSPQPHEESTVNEHTVIDPMTTSNNFNVVNTVPLPPPALPAIPCTEPQYRVLPLSLQEFEEKSGELSIDQIIERIFRGGLSDNEFRQRMWPLVLGLTESADEFDWQELSDLYDKYHSQWNSILADQELRFTAYRERKSLIERDVIRCDRSHRFYAGESDNLEKLRAVLLTYTMYDFDTGYVQGMSDLASPLLYVMDGNVMKAFWCLVRVMKLIV</sequence>
<evidence type="ECO:0000313" key="4">
    <source>
        <dbReference type="EMBL" id="CAD7632976.1"/>
    </source>
</evidence>
<dbReference type="EMBL" id="OC866475">
    <property type="protein sequence ID" value="CAD7632976.1"/>
    <property type="molecule type" value="Genomic_DNA"/>
</dbReference>
<dbReference type="EMBL" id="CAJPIZ010011900">
    <property type="protein sequence ID" value="CAG2113406.1"/>
    <property type="molecule type" value="Genomic_DNA"/>
</dbReference>
<evidence type="ECO:0000313" key="5">
    <source>
        <dbReference type="Proteomes" id="UP000759131"/>
    </source>
</evidence>
<protein>
    <recommendedName>
        <fullName evidence="3">Rab-GAP TBC domain-containing protein</fullName>
    </recommendedName>
</protein>
<dbReference type="InterPro" id="IPR000195">
    <property type="entry name" value="Rab-GAP-TBC_dom"/>
</dbReference>
<dbReference type="SUPFAM" id="SSF47923">
    <property type="entry name" value="Ypt/Rab-GAP domain of gyp1p"/>
    <property type="match status" value="1"/>
</dbReference>
<dbReference type="Gene3D" id="1.10.8.270">
    <property type="entry name" value="putative rabgap domain of human tbc1 domain family member 14 like domains"/>
    <property type="match status" value="1"/>
</dbReference>
<feature type="region of interest" description="Disordered" evidence="2">
    <location>
        <begin position="121"/>
        <end position="144"/>
    </location>
</feature>
<feature type="non-terminal residue" evidence="4">
    <location>
        <position position="1"/>
    </location>
</feature>
<dbReference type="InterPro" id="IPR035969">
    <property type="entry name" value="Rab-GAP_TBC_sf"/>
</dbReference>
<dbReference type="Pfam" id="PF00566">
    <property type="entry name" value="RabGAP-TBC"/>
    <property type="match status" value="1"/>
</dbReference>
<dbReference type="OrthoDB" id="10264062at2759"/>
<name>A0A7R9Q554_9ACAR</name>
<dbReference type="PROSITE" id="PS50086">
    <property type="entry name" value="TBC_RABGAP"/>
    <property type="match status" value="1"/>
</dbReference>
<dbReference type="PANTHER" id="PTHR22957:SF645">
    <property type="entry name" value="LD27216P"/>
    <property type="match status" value="1"/>
</dbReference>
<evidence type="ECO:0000259" key="3">
    <source>
        <dbReference type="PROSITE" id="PS50086"/>
    </source>
</evidence>
<dbReference type="GO" id="GO:0005096">
    <property type="term" value="F:GTPase activator activity"/>
    <property type="evidence" value="ECO:0007669"/>
    <property type="project" value="UniProtKB-KW"/>
</dbReference>
<keyword evidence="1" id="KW-0343">GTPase activation</keyword>
<reference evidence="4" key="1">
    <citation type="submission" date="2020-11" db="EMBL/GenBank/DDBJ databases">
        <authorList>
            <person name="Tran Van P."/>
        </authorList>
    </citation>
    <scope>NUCLEOTIDE SEQUENCE</scope>
</reference>
<dbReference type="AlphaFoldDB" id="A0A7R9Q554"/>